<dbReference type="Proteomes" id="UP001064896">
    <property type="component" value="Chromosome"/>
</dbReference>
<dbReference type="PROSITE" id="PS51257">
    <property type="entry name" value="PROKAR_LIPOPROTEIN"/>
    <property type="match status" value="1"/>
</dbReference>
<proteinExistence type="predicted"/>
<dbReference type="RefSeq" id="WP_265168198.1">
    <property type="nucleotide sequence ID" value="NZ_AP023081.1"/>
</dbReference>
<reference evidence="1" key="1">
    <citation type="submission" date="2020-05" db="EMBL/GenBank/DDBJ databases">
        <title>Complete genome sequence of Pseudomonas sp. Sm006.</title>
        <authorList>
            <person name="Takeuchi K."/>
            <person name="Someya N."/>
        </authorList>
    </citation>
    <scope>NUCLEOTIDE SEQUENCE</scope>
    <source>
        <strain evidence="1">Sm006</strain>
    </source>
</reference>
<dbReference type="EMBL" id="AP023081">
    <property type="protein sequence ID" value="BCD87989.1"/>
    <property type="molecule type" value="Genomic_DNA"/>
</dbReference>
<evidence type="ECO:0000313" key="1">
    <source>
        <dbReference type="EMBL" id="BCD87989.1"/>
    </source>
</evidence>
<protein>
    <recommendedName>
        <fullName evidence="3">Lipoprotein</fullName>
    </recommendedName>
</protein>
<sequence length="323" mass="35191">MNKGLPCLSLLGLALLSGCVPRPSLIDQQNQYTQDVEAQARLLHAATDDLFEAAMASGMAIVVTTTVNLDSQQYNFENNDDSVRFEKLRTGTAVWRNSANPKRLLYVGNNMQAEKIGAHGSHYQTVFGRTLYQIYIVEPGHYDLVGSLYNSPRTSTPNPRTNQDIKPSTLGQVTLVEKEFTEFDRGQRWQDAQYRTETVNQSYCAAVRVVSGECVSWGNNSYDVTNQTAAAGWVSSVSARKVASVETHSELKKAFASFDVAPGEAIVVDGFYPKRPTSVSRRRTAAAPPTISSSANSPLFIWCASPPACRSSAAPPTPPSTAT</sequence>
<evidence type="ECO:0008006" key="3">
    <source>
        <dbReference type="Google" id="ProtNLM"/>
    </source>
</evidence>
<name>A0ABM7LF68_9PSED</name>
<evidence type="ECO:0000313" key="2">
    <source>
        <dbReference type="Proteomes" id="UP001064896"/>
    </source>
</evidence>
<accession>A0ABM7LF68</accession>
<gene>
    <name evidence="1" type="ORF">PSm6_43960</name>
</gene>
<organism evidence="1 2">
    <name type="scientific">Pseudomonas solani</name>
    <dbReference type="NCBI Taxonomy" id="2731552"/>
    <lineage>
        <taxon>Bacteria</taxon>
        <taxon>Pseudomonadati</taxon>
        <taxon>Pseudomonadota</taxon>
        <taxon>Gammaproteobacteria</taxon>
        <taxon>Pseudomonadales</taxon>
        <taxon>Pseudomonadaceae</taxon>
        <taxon>Pseudomonas</taxon>
    </lineage>
</organism>
<keyword evidence="2" id="KW-1185">Reference proteome</keyword>